<feature type="transmembrane region" description="Helical" evidence="8">
    <location>
        <begin position="209"/>
        <end position="231"/>
    </location>
</feature>
<keyword evidence="4" id="KW-0297">G-protein coupled receptor</keyword>
<feature type="transmembrane region" description="Helical" evidence="8">
    <location>
        <begin position="169"/>
        <end position="189"/>
    </location>
</feature>
<dbReference type="Pfam" id="PF00001">
    <property type="entry name" value="7tm_1"/>
    <property type="match status" value="1"/>
</dbReference>
<dbReference type="GeneID" id="106169369"/>
<evidence type="ECO:0000256" key="7">
    <source>
        <dbReference type="ARBA" id="ARBA00023224"/>
    </source>
</evidence>
<feature type="domain" description="G-protein coupled receptors family 1 profile" evidence="9">
    <location>
        <begin position="64"/>
        <end position="348"/>
    </location>
</feature>
<evidence type="ECO:0000259" key="9">
    <source>
        <dbReference type="PROSITE" id="PS50262"/>
    </source>
</evidence>
<organism evidence="10 11">
    <name type="scientific">Lingula anatina</name>
    <name type="common">Brachiopod</name>
    <name type="synonym">Lingula unguis</name>
    <dbReference type="NCBI Taxonomy" id="7574"/>
    <lineage>
        <taxon>Eukaryota</taxon>
        <taxon>Metazoa</taxon>
        <taxon>Spiralia</taxon>
        <taxon>Lophotrochozoa</taxon>
        <taxon>Brachiopoda</taxon>
        <taxon>Linguliformea</taxon>
        <taxon>Lingulata</taxon>
        <taxon>Lingulida</taxon>
        <taxon>Linguloidea</taxon>
        <taxon>Lingulidae</taxon>
        <taxon>Lingula</taxon>
    </lineage>
</organism>
<dbReference type="PROSITE" id="PS50262">
    <property type="entry name" value="G_PROTEIN_RECEP_F1_2"/>
    <property type="match status" value="1"/>
</dbReference>
<dbReference type="Proteomes" id="UP000085678">
    <property type="component" value="Unplaced"/>
</dbReference>
<dbReference type="KEGG" id="lak:106169369"/>
<dbReference type="PANTHER" id="PTHR24243">
    <property type="entry name" value="G-PROTEIN COUPLED RECEPTOR"/>
    <property type="match status" value="1"/>
</dbReference>
<dbReference type="GO" id="GO:0005886">
    <property type="term" value="C:plasma membrane"/>
    <property type="evidence" value="ECO:0007669"/>
    <property type="project" value="TreeGrafter"/>
</dbReference>
<dbReference type="SUPFAM" id="SSF81321">
    <property type="entry name" value="Family A G protein-coupled receptor-like"/>
    <property type="match status" value="1"/>
</dbReference>
<proteinExistence type="predicted"/>
<name>A0A1S3J1D8_LINAN</name>
<dbReference type="PANTHER" id="PTHR24243:SF233">
    <property type="entry name" value="THYROTROPIN-RELEASING HORMONE RECEPTOR"/>
    <property type="match status" value="1"/>
</dbReference>
<evidence type="ECO:0000256" key="5">
    <source>
        <dbReference type="ARBA" id="ARBA00023136"/>
    </source>
</evidence>
<keyword evidence="2 8" id="KW-0812">Transmembrane</keyword>
<dbReference type="Gene3D" id="1.20.1070.10">
    <property type="entry name" value="Rhodopsin 7-helix transmembrane proteins"/>
    <property type="match status" value="1"/>
</dbReference>
<protein>
    <submittedName>
        <fullName evidence="11">C-C chemokine receptor type 1-like</fullName>
    </submittedName>
</protein>
<reference evidence="11" key="1">
    <citation type="submission" date="2025-08" db="UniProtKB">
        <authorList>
            <consortium name="RefSeq"/>
        </authorList>
    </citation>
    <scope>IDENTIFICATION</scope>
    <source>
        <tissue evidence="11">Gonads</tissue>
    </source>
</reference>
<dbReference type="AlphaFoldDB" id="A0A1S3J1D8"/>
<dbReference type="OrthoDB" id="9990906at2759"/>
<keyword evidence="10" id="KW-1185">Reference proteome</keyword>
<gene>
    <name evidence="11" type="primary">LOC106169369</name>
</gene>
<evidence type="ECO:0000256" key="6">
    <source>
        <dbReference type="ARBA" id="ARBA00023170"/>
    </source>
</evidence>
<evidence type="ECO:0000256" key="4">
    <source>
        <dbReference type="ARBA" id="ARBA00023040"/>
    </source>
</evidence>
<dbReference type="InterPro" id="IPR000276">
    <property type="entry name" value="GPCR_Rhodpsn"/>
</dbReference>
<keyword evidence="5 8" id="KW-0472">Membrane</keyword>
<keyword evidence="3 8" id="KW-1133">Transmembrane helix</keyword>
<evidence type="ECO:0000313" key="11">
    <source>
        <dbReference type="RefSeq" id="XP_013404262.1"/>
    </source>
</evidence>
<keyword evidence="7" id="KW-0807">Transducer</keyword>
<dbReference type="PRINTS" id="PR00237">
    <property type="entry name" value="GPCRRHODOPSN"/>
</dbReference>
<feature type="transmembrane region" description="Helical" evidence="8">
    <location>
        <begin position="276"/>
        <end position="298"/>
    </location>
</feature>
<evidence type="ECO:0000256" key="8">
    <source>
        <dbReference type="SAM" id="Phobius"/>
    </source>
</evidence>
<sequence length="400" mass="45812">METNFTSVVSLCSCPGRPTNDSEECVEGLFERHSWLDILTRFDPVAVYADRVITPIWYIIGIFGNAVSFTIWQKRRMRMNNNSAYYLSALALSDLCFLLLHICMELKVAWGLRSLDQRYVCEIFMAAYYLPQYLSPMLVLGATLDRYVVVCLPFKGPLLCTKAKTIQKLFLALAFALLLCTAQAYLWQYDTQRKTCTLREETFLGRDLGTIWTWCSEMLIFFIVPLVILFINIRVIIAIWKVSLDGPVAVKKTGNNKHCVITRHESKGSTKITSTVMLLSVSFFVITLTFPATIVYAVHYAVPQGNKCLSDEEIRTDSTWQSYFTYITARKFVEEICLAHHACNFIIYYITGNKFRLAFRRLLQTAKSVLCSYKRVCAPGYAKPLALDVIRPHNTRNTKL</sequence>
<dbReference type="InParanoid" id="A0A1S3J1D8"/>
<evidence type="ECO:0000256" key="1">
    <source>
        <dbReference type="ARBA" id="ARBA00004141"/>
    </source>
</evidence>
<evidence type="ECO:0000256" key="2">
    <source>
        <dbReference type="ARBA" id="ARBA00022692"/>
    </source>
</evidence>
<comment type="subcellular location">
    <subcellularLocation>
        <location evidence="1">Membrane</location>
        <topology evidence="1">Multi-pass membrane protein</topology>
    </subcellularLocation>
</comment>
<keyword evidence="6" id="KW-0675">Receptor</keyword>
<evidence type="ECO:0000256" key="3">
    <source>
        <dbReference type="ARBA" id="ARBA00022989"/>
    </source>
</evidence>
<feature type="transmembrane region" description="Helical" evidence="8">
    <location>
        <begin position="84"/>
        <end position="110"/>
    </location>
</feature>
<evidence type="ECO:0000313" key="10">
    <source>
        <dbReference type="Proteomes" id="UP000085678"/>
    </source>
</evidence>
<dbReference type="RefSeq" id="XP_013404262.1">
    <property type="nucleotide sequence ID" value="XM_013548808.1"/>
</dbReference>
<accession>A0A1S3J1D8</accession>
<feature type="transmembrane region" description="Helical" evidence="8">
    <location>
        <begin position="52"/>
        <end position="72"/>
    </location>
</feature>
<dbReference type="InterPro" id="IPR017452">
    <property type="entry name" value="GPCR_Rhodpsn_7TM"/>
</dbReference>
<dbReference type="GO" id="GO:0004930">
    <property type="term" value="F:G protein-coupled receptor activity"/>
    <property type="evidence" value="ECO:0007669"/>
    <property type="project" value="UniProtKB-KW"/>
</dbReference>